<evidence type="ECO:0000256" key="11">
    <source>
        <dbReference type="ARBA" id="ARBA00022553"/>
    </source>
</evidence>
<dbReference type="CDD" id="cd15720">
    <property type="entry name" value="FYVE_Hrs"/>
    <property type="match status" value="1"/>
</dbReference>
<dbReference type="InterPro" id="IPR013083">
    <property type="entry name" value="Znf_RING/FYVE/PHD"/>
</dbReference>
<dbReference type="InterPro" id="IPR002014">
    <property type="entry name" value="VHS_dom"/>
</dbReference>
<dbReference type="PROSITE" id="PS50179">
    <property type="entry name" value="VHS"/>
    <property type="match status" value="1"/>
</dbReference>
<dbReference type="Pfam" id="PF00790">
    <property type="entry name" value="VHS"/>
    <property type="match status" value="1"/>
</dbReference>
<dbReference type="PROSITE" id="PS50178">
    <property type="entry name" value="ZF_FYVE"/>
    <property type="match status" value="1"/>
</dbReference>
<dbReference type="GO" id="GO:0031901">
    <property type="term" value="C:early endosome membrane"/>
    <property type="evidence" value="ECO:0007669"/>
    <property type="project" value="UniProtKB-SubCell"/>
</dbReference>
<evidence type="ECO:0000256" key="14">
    <source>
        <dbReference type="ARBA" id="ARBA00022771"/>
    </source>
</evidence>
<evidence type="ECO:0000256" key="4">
    <source>
        <dbReference type="ARBA" id="ARBA00004496"/>
    </source>
</evidence>
<evidence type="ECO:0000256" key="5">
    <source>
        <dbReference type="ARBA" id="ARBA00004651"/>
    </source>
</evidence>
<dbReference type="Pfam" id="PF00822">
    <property type="entry name" value="PMP22_Claudin"/>
    <property type="match status" value="1"/>
</dbReference>
<evidence type="ECO:0000259" key="23">
    <source>
        <dbReference type="PROSITE" id="PS50178"/>
    </source>
</evidence>
<feature type="compositionally biased region" description="Low complexity" evidence="21">
    <location>
        <begin position="166"/>
        <end position="175"/>
    </location>
</feature>
<evidence type="ECO:0000256" key="8">
    <source>
        <dbReference type="ARBA" id="ARBA00022427"/>
    </source>
</evidence>
<evidence type="ECO:0000256" key="2">
    <source>
        <dbReference type="ARBA" id="ARBA00004440"/>
    </source>
</evidence>
<dbReference type="CDD" id="cd03569">
    <property type="entry name" value="VHS_Hrs"/>
    <property type="match status" value="1"/>
</dbReference>
<dbReference type="Gene3D" id="1.20.5.1940">
    <property type="match status" value="1"/>
</dbReference>
<dbReference type="GO" id="GO:0005923">
    <property type="term" value="C:bicellular tight junction"/>
    <property type="evidence" value="ECO:0007669"/>
    <property type="project" value="UniProtKB-SubCell"/>
</dbReference>
<feature type="region of interest" description="Disordered" evidence="21">
    <location>
        <begin position="736"/>
        <end position="782"/>
    </location>
</feature>
<dbReference type="InterPro" id="IPR024641">
    <property type="entry name" value="HRS_helical"/>
</dbReference>
<proteinExistence type="inferred from homology"/>
<evidence type="ECO:0000256" key="22">
    <source>
        <dbReference type="SAM" id="Phobius"/>
    </source>
</evidence>
<dbReference type="Pfam" id="PF01363">
    <property type="entry name" value="FYVE"/>
    <property type="match status" value="1"/>
</dbReference>
<dbReference type="GO" id="GO:0043130">
    <property type="term" value="F:ubiquitin binding"/>
    <property type="evidence" value="ECO:0007669"/>
    <property type="project" value="InterPro"/>
</dbReference>
<feature type="compositionally biased region" description="Polar residues" evidence="21">
    <location>
        <begin position="756"/>
        <end position="782"/>
    </location>
</feature>
<evidence type="ECO:0000313" key="25">
    <source>
        <dbReference type="EMBL" id="KAF0032789.1"/>
    </source>
</evidence>
<evidence type="ECO:0000256" key="13">
    <source>
        <dbReference type="ARBA" id="ARBA00022723"/>
    </source>
</evidence>
<evidence type="ECO:0000256" key="18">
    <source>
        <dbReference type="ARBA" id="ARBA00023136"/>
    </source>
</evidence>
<keyword evidence="17 22" id="KW-1133">Transmembrane helix</keyword>
<dbReference type="CDD" id="cd21387">
    <property type="entry name" value="GAT_Hrs"/>
    <property type="match status" value="1"/>
</dbReference>
<evidence type="ECO:0000256" key="16">
    <source>
        <dbReference type="ARBA" id="ARBA00022949"/>
    </source>
</evidence>
<keyword evidence="9" id="KW-1003">Cell membrane</keyword>
<dbReference type="PANTHER" id="PTHR46275:SF1">
    <property type="entry name" value="HEPATOCYTE GROWTH FACTOR-REGULATED TYROSINE KINASE SUBSTRATE"/>
    <property type="match status" value="1"/>
</dbReference>
<dbReference type="GO" id="GO:0005886">
    <property type="term" value="C:plasma membrane"/>
    <property type="evidence" value="ECO:0007669"/>
    <property type="project" value="UniProtKB-SubCell"/>
</dbReference>
<keyword evidence="18 22" id="KW-0472">Membrane</keyword>
<sequence length="843" mass="93788">MPLWRVTAFIGNNIVTAQIIWEGLWMTCIVQSTGQIQCKVYDSLLALPSDMQAARGLTVFSVLLCGLALSLGVLGVKCTKCIGVNSLKARISRISGALFAIAGFLYLVPVCWTAHSIIRDFYDPHVAAPHKRELGPALYIGWGASALLLIGGSLLYAGSSPPGLSGSPTFSSGESSPRRAPASQVKDKATSQLLLETDWESILQICDLIRQGDTQAKYAIGAIKKKLNDKNPHVALYALEVLESVVKNCGQTVHDEVASKQTMEELKDLLKKQTEPNVRNKILYLIQAWAHAFRNEPKYKVVQDTYQIMKVEGHVFPEFKESDAMFAAERAPDWVDAEECHRCRVQFGVMTRKHHCRACGQIFCGKCSSKYSTIPKFGIEKEVRVCEPCFELLNKKAEGKAPSTGPAELPPEYLTSPLSQQSQMPPKRDEAALQEEEELQLAIALSQSEAEEKERMRHKNSYSMYPKADPTPVTSSAPPVSTLYTPPVPQYQNGESEENHEQFLKALQNAVTTFLNRMKSNHMRGRSITNDSAVLSLFQSINNMHPQLLDILNQLDEKRLYYEGLQDKLAQVRDARAALNALRDEHREKLRRAAEESERQRQIQLAQKLEIMRQKKQEYLEMQRQLAIQRLQEQEKERQMRLEQQKHTIQMRAQMPAFSLPYAQMQSLPPNVAGGVVYQPGAPPSYPGTFSPAGSVEGSPMHNIYMNQPGQTAPPQYQAMPPATDPNMVNAYMYQAAGTNGQPPPGQAPPTTSPPYSNYQPTPTQGYQNPVSQAQSMPPMSQAAPTNGMGYMGYQPYGMQNMISALPGQDPNMPPQQPYMPGQPPMYQQVVPGSAEAQLISFD</sequence>
<evidence type="ECO:0000256" key="9">
    <source>
        <dbReference type="ARBA" id="ARBA00022475"/>
    </source>
</evidence>
<keyword evidence="8" id="KW-0796">Tight junction</keyword>
<dbReference type="GO" id="GO:0008270">
    <property type="term" value="F:zinc ion binding"/>
    <property type="evidence" value="ECO:0007669"/>
    <property type="project" value="UniProtKB-KW"/>
</dbReference>
<dbReference type="PANTHER" id="PTHR46275">
    <property type="entry name" value="HEPATOCYTE GROWTH FACTOR-REGULATED TYROSINE KINASE SUBSTRATE"/>
    <property type="match status" value="1"/>
</dbReference>
<dbReference type="Proteomes" id="UP000438429">
    <property type="component" value="Unassembled WGS sequence"/>
</dbReference>
<accession>A0A6A4SJR0</accession>
<dbReference type="SUPFAM" id="SSF57903">
    <property type="entry name" value="FYVE/PHD zinc finger"/>
    <property type="match status" value="1"/>
</dbReference>
<feature type="coiled-coil region" evidence="20">
    <location>
        <begin position="562"/>
        <end position="648"/>
    </location>
</feature>
<dbReference type="InterPro" id="IPR000306">
    <property type="entry name" value="Znf_FYVE"/>
</dbReference>
<dbReference type="InterPro" id="IPR017455">
    <property type="entry name" value="Znf_FYVE-rel"/>
</dbReference>
<evidence type="ECO:0000256" key="21">
    <source>
        <dbReference type="SAM" id="MobiDB-lite"/>
    </source>
</evidence>
<comment type="subcellular location">
    <subcellularLocation>
        <location evidence="1">Cell junction</location>
        <location evidence="1">Tight junction</location>
    </subcellularLocation>
    <subcellularLocation>
        <location evidence="5">Cell membrane</location>
        <topology evidence="5">Multi-pass membrane protein</topology>
    </subcellularLocation>
    <subcellularLocation>
        <location evidence="4">Cytoplasm</location>
    </subcellularLocation>
    <subcellularLocation>
        <location evidence="3">Early endosome membrane</location>
        <topology evidence="3">Peripheral membrane protein</topology>
        <orientation evidence="3">Cytoplasmic side</orientation>
    </subcellularLocation>
    <subcellularLocation>
        <location evidence="2">Endosome</location>
        <location evidence="2">Multivesicular body membrane</location>
        <topology evidence="2">Peripheral membrane protein</topology>
    </subcellularLocation>
</comment>
<comment type="similarity">
    <text evidence="6">Belongs to the claudin family.</text>
</comment>
<keyword evidence="15" id="KW-0862">Zinc</keyword>
<evidence type="ECO:0000256" key="17">
    <source>
        <dbReference type="ARBA" id="ARBA00022989"/>
    </source>
</evidence>
<feature type="domain" description="FYVE-type" evidence="23">
    <location>
        <begin position="334"/>
        <end position="394"/>
    </location>
</feature>
<keyword evidence="12 22" id="KW-0812">Transmembrane</keyword>
<dbReference type="FunFam" id="1.20.140.150:FF:000001">
    <property type="entry name" value="Claudin"/>
    <property type="match status" value="1"/>
</dbReference>
<evidence type="ECO:0000259" key="24">
    <source>
        <dbReference type="PROSITE" id="PS50179"/>
    </source>
</evidence>
<feature type="domain" description="VHS" evidence="24">
    <location>
        <begin position="189"/>
        <end position="317"/>
    </location>
</feature>
<evidence type="ECO:0000256" key="7">
    <source>
        <dbReference type="ARBA" id="ARBA00015450"/>
    </source>
</evidence>
<dbReference type="SMART" id="SM00064">
    <property type="entry name" value="FYVE"/>
    <property type="match status" value="1"/>
</dbReference>
<evidence type="ECO:0000256" key="20">
    <source>
        <dbReference type="SAM" id="Coils"/>
    </source>
</evidence>
<dbReference type="Pfam" id="PF12210">
    <property type="entry name" value="Hrs_helical"/>
    <property type="match status" value="1"/>
</dbReference>
<keyword evidence="20" id="KW-0175">Coiled coil</keyword>
<dbReference type="GO" id="GO:0035091">
    <property type="term" value="F:phosphatidylinositol binding"/>
    <property type="evidence" value="ECO:0007669"/>
    <property type="project" value="InterPro"/>
</dbReference>
<evidence type="ECO:0000256" key="3">
    <source>
        <dbReference type="ARBA" id="ARBA00004469"/>
    </source>
</evidence>
<feature type="compositionally biased region" description="Pro residues" evidence="21">
    <location>
        <begin position="742"/>
        <end position="753"/>
    </location>
</feature>
<evidence type="ECO:0000313" key="26">
    <source>
        <dbReference type="Proteomes" id="UP000438429"/>
    </source>
</evidence>
<reference evidence="25 26" key="1">
    <citation type="submission" date="2019-06" db="EMBL/GenBank/DDBJ databases">
        <title>Draft genomes of female and male turbot (Scophthalmus maximus).</title>
        <authorList>
            <person name="Xu H."/>
            <person name="Xu X.-W."/>
            <person name="Shao C."/>
            <person name="Chen S."/>
        </authorList>
    </citation>
    <scope>NUCLEOTIDE SEQUENCE [LARGE SCALE GENOMIC DNA]</scope>
    <source>
        <strain evidence="25">Ysfricsl-2016a</strain>
        <tissue evidence="25">Blood</tissue>
    </source>
</reference>
<feature type="transmembrane region" description="Helical" evidence="22">
    <location>
        <begin position="53"/>
        <end position="76"/>
    </location>
</feature>
<feature type="region of interest" description="Disordered" evidence="21">
    <location>
        <begin position="688"/>
        <end position="715"/>
    </location>
</feature>
<evidence type="ECO:0000256" key="6">
    <source>
        <dbReference type="ARBA" id="ARBA00008295"/>
    </source>
</evidence>
<dbReference type="GO" id="GO:0031623">
    <property type="term" value="P:receptor internalization"/>
    <property type="evidence" value="ECO:0007669"/>
    <property type="project" value="TreeGrafter"/>
</dbReference>
<dbReference type="FunFam" id="1.20.5.1940:FF:000003">
    <property type="entry name" value="Hepatocyte growth factor-regulated tyrosine kinase substrate"/>
    <property type="match status" value="1"/>
</dbReference>
<keyword evidence="13" id="KW-0479">Metal-binding</keyword>
<dbReference type="SMART" id="SM00288">
    <property type="entry name" value="VHS"/>
    <property type="match status" value="1"/>
</dbReference>
<dbReference type="GO" id="GO:0032585">
    <property type="term" value="C:multivesicular body membrane"/>
    <property type="evidence" value="ECO:0007669"/>
    <property type="project" value="UniProtKB-SubCell"/>
</dbReference>
<keyword evidence="16" id="KW-0965">Cell junction</keyword>
<dbReference type="Gene3D" id="1.25.40.90">
    <property type="match status" value="1"/>
</dbReference>
<dbReference type="PROSITE" id="PS50330">
    <property type="entry name" value="UIM"/>
    <property type="match status" value="1"/>
</dbReference>
<dbReference type="FunFam" id="1.25.40.90:FF:000014">
    <property type="entry name" value="Hepatocyte growth factor-regulated tyrosine kinase substrate"/>
    <property type="match status" value="1"/>
</dbReference>
<dbReference type="InterPro" id="IPR017073">
    <property type="entry name" value="HGS/VPS27"/>
</dbReference>
<dbReference type="AlphaFoldDB" id="A0A6A4SJR0"/>
<dbReference type="InterPro" id="IPR003903">
    <property type="entry name" value="UIM_dom"/>
</dbReference>
<evidence type="ECO:0000256" key="19">
    <source>
        <dbReference type="PROSITE-ProRule" id="PRU00091"/>
    </source>
</evidence>
<name>A0A6A4SJR0_SCOMX</name>
<dbReference type="InterPro" id="IPR017974">
    <property type="entry name" value="Claudin_CS"/>
</dbReference>
<feature type="compositionally biased region" description="Polar residues" evidence="21">
    <location>
        <begin position="705"/>
        <end position="715"/>
    </location>
</feature>
<keyword evidence="11" id="KW-0597">Phosphoprotein</keyword>
<dbReference type="PROSITE" id="PS01346">
    <property type="entry name" value="CLAUDIN"/>
    <property type="match status" value="1"/>
</dbReference>
<feature type="region of interest" description="Disordered" evidence="21">
    <location>
        <begin position="166"/>
        <end position="185"/>
    </location>
</feature>
<dbReference type="InterPro" id="IPR011011">
    <property type="entry name" value="Znf_FYVE_PHD"/>
</dbReference>
<feature type="region of interest" description="Disordered" evidence="21">
    <location>
        <begin position="398"/>
        <end position="500"/>
    </location>
</feature>
<protein>
    <recommendedName>
        <fullName evidence="7">Hepatocyte growth factor-regulated tyrosine kinase substrate</fullName>
    </recommendedName>
</protein>
<dbReference type="InterPro" id="IPR004031">
    <property type="entry name" value="PMP22/EMP/MP20/Claudin"/>
</dbReference>
<comment type="caution">
    <text evidence="25">The sequence shown here is derived from an EMBL/GenBank/DDBJ whole genome shotgun (WGS) entry which is preliminary data.</text>
</comment>
<dbReference type="InterPro" id="IPR008942">
    <property type="entry name" value="ENTH_VHS"/>
</dbReference>
<keyword evidence="10" id="KW-0963">Cytoplasm</keyword>
<gene>
    <name evidence="25" type="ORF">F2P81_015079</name>
</gene>
<dbReference type="Gene3D" id="3.30.40.10">
    <property type="entry name" value="Zinc/RING finger domain, C3HC4 (zinc finger)"/>
    <property type="match status" value="1"/>
</dbReference>
<evidence type="ECO:0000256" key="15">
    <source>
        <dbReference type="ARBA" id="ARBA00022833"/>
    </source>
</evidence>
<feature type="transmembrane region" description="Helical" evidence="22">
    <location>
        <begin position="97"/>
        <end position="118"/>
    </location>
</feature>
<dbReference type="SUPFAM" id="SSF48464">
    <property type="entry name" value="ENTH/VHS domain"/>
    <property type="match status" value="1"/>
</dbReference>
<evidence type="ECO:0000256" key="1">
    <source>
        <dbReference type="ARBA" id="ARBA00004435"/>
    </source>
</evidence>
<dbReference type="CDD" id="cd22249">
    <property type="entry name" value="UDM1_RNF168_RNF169-like"/>
    <property type="match status" value="1"/>
</dbReference>
<dbReference type="GO" id="GO:0032456">
    <property type="term" value="P:endocytic recycling"/>
    <property type="evidence" value="ECO:0007669"/>
    <property type="project" value="TreeGrafter"/>
</dbReference>
<dbReference type="EMBL" id="VEVO01000013">
    <property type="protein sequence ID" value="KAF0032789.1"/>
    <property type="molecule type" value="Genomic_DNA"/>
</dbReference>
<keyword evidence="14 19" id="KW-0863">Zinc-finger</keyword>
<dbReference type="PRINTS" id="PR01077">
    <property type="entry name" value="CLAUDIN"/>
</dbReference>
<dbReference type="FunFam" id="3.30.40.10:FF:000028">
    <property type="entry name" value="Putative hepatocyte growth factor-regulated tyrosine kinase substrate"/>
    <property type="match status" value="1"/>
</dbReference>
<organism evidence="25 26">
    <name type="scientific">Scophthalmus maximus</name>
    <name type="common">Turbot</name>
    <name type="synonym">Psetta maxima</name>
    <dbReference type="NCBI Taxonomy" id="52904"/>
    <lineage>
        <taxon>Eukaryota</taxon>
        <taxon>Metazoa</taxon>
        <taxon>Chordata</taxon>
        <taxon>Craniata</taxon>
        <taxon>Vertebrata</taxon>
        <taxon>Euteleostomi</taxon>
        <taxon>Actinopterygii</taxon>
        <taxon>Neopterygii</taxon>
        <taxon>Teleostei</taxon>
        <taxon>Neoteleostei</taxon>
        <taxon>Acanthomorphata</taxon>
        <taxon>Carangaria</taxon>
        <taxon>Pleuronectiformes</taxon>
        <taxon>Pleuronectoidei</taxon>
        <taxon>Scophthalmidae</taxon>
        <taxon>Scophthalmus</taxon>
    </lineage>
</organism>
<evidence type="ECO:0000256" key="12">
    <source>
        <dbReference type="ARBA" id="ARBA00022692"/>
    </source>
</evidence>
<feature type="compositionally biased region" description="Low complexity" evidence="21">
    <location>
        <begin position="470"/>
        <end position="482"/>
    </location>
</feature>
<evidence type="ECO:0000256" key="10">
    <source>
        <dbReference type="ARBA" id="ARBA00022490"/>
    </source>
</evidence>
<dbReference type="Gene3D" id="1.20.140.150">
    <property type="match status" value="1"/>
</dbReference>